<name>A0A0D8XED4_DICVI</name>
<feature type="compositionally biased region" description="Basic and acidic residues" evidence="2">
    <location>
        <begin position="118"/>
        <end position="135"/>
    </location>
</feature>
<reference evidence="3 4" key="1">
    <citation type="submission" date="2013-11" db="EMBL/GenBank/DDBJ databases">
        <title>Draft genome of the bovine lungworm Dictyocaulus viviparus.</title>
        <authorList>
            <person name="Mitreva M."/>
        </authorList>
    </citation>
    <scope>NUCLEOTIDE SEQUENCE [LARGE SCALE GENOMIC DNA]</scope>
    <source>
        <strain evidence="3 4">HannoverDv2000</strain>
    </source>
</reference>
<organism evidence="3 4">
    <name type="scientific">Dictyocaulus viviparus</name>
    <name type="common">Bovine lungworm</name>
    <dbReference type="NCBI Taxonomy" id="29172"/>
    <lineage>
        <taxon>Eukaryota</taxon>
        <taxon>Metazoa</taxon>
        <taxon>Ecdysozoa</taxon>
        <taxon>Nematoda</taxon>
        <taxon>Chromadorea</taxon>
        <taxon>Rhabditida</taxon>
        <taxon>Rhabditina</taxon>
        <taxon>Rhabditomorpha</taxon>
        <taxon>Strongyloidea</taxon>
        <taxon>Metastrongylidae</taxon>
        <taxon>Dictyocaulus</taxon>
    </lineage>
</organism>
<feature type="compositionally biased region" description="Polar residues" evidence="2">
    <location>
        <begin position="67"/>
        <end position="88"/>
    </location>
</feature>
<dbReference type="Proteomes" id="UP000053766">
    <property type="component" value="Unassembled WGS sequence"/>
</dbReference>
<reference evidence="4" key="2">
    <citation type="journal article" date="2016" name="Sci. Rep.">
        <title>Dictyocaulus viviparus genome, variome and transcriptome elucidate lungworm biology and support future intervention.</title>
        <authorList>
            <person name="McNulty S.N."/>
            <person name="Strube C."/>
            <person name="Rosa B.A."/>
            <person name="Martin J.C."/>
            <person name="Tyagi R."/>
            <person name="Choi Y.J."/>
            <person name="Wang Q."/>
            <person name="Hallsworth Pepin K."/>
            <person name="Zhang X."/>
            <person name="Ozersky P."/>
            <person name="Wilson R.K."/>
            <person name="Sternberg P.W."/>
            <person name="Gasser R.B."/>
            <person name="Mitreva M."/>
        </authorList>
    </citation>
    <scope>NUCLEOTIDE SEQUENCE [LARGE SCALE GENOMIC DNA]</scope>
    <source>
        <strain evidence="4">HannoverDv2000</strain>
    </source>
</reference>
<dbReference type="EMBL" id="KN716606">
    <property type="protein sequence ID" value="KJH42958.1"/>
    <property type="molecule type" value="Genomic_DNA"/>
</dbReference>
<keyword evidence="4" id="KW-1185">Reference proteome</keyword>
<dbReference type="AlphaFoldDB" id="A0A0D8XED4"/>
<accession>A0A0D8XED4</accession>
<sequence>MSHNDYLSKLNKYIREKALITDRLAALEQQITESMRDYAEKAMEYRNSVLSGLDPASLVSPKRFASVTASETPFSSDQGTSGNNSSGCLSEMARAQRKRPYQDNAAYARAVNHPIYGRKADDATDAKKPCNTEKK</sequence>
<feature type="region of interest" description="Disordered" evidence="2">
    <location>
        <begin position="64"/>
        <end position="135"/>
    </location>
</feature>
<gene>
    <name evidence="3" type="ORF">DICVIV_11036</name>
</gene>
<feature type="coiled-coil region" evidence="1">
    <location>
        <begin position="10"/>
        <end position="44"/>
    </location>
</feature>
<evidence type="ECO:0000256" key="2">
    <source>
        <dbReference type="SAM" id="MobiDB-lite"/>
    </source>
</evidence>
<evidence type="ECO:0000313" key="3">
    <source>
        <dbReference type="EMBL" id="KJH42958.1"/>
    </source>
</evidence>
<evidence type="ECO:0000256" key="1">
    <source>
        <dbReference type="SAM" id="Coils"/>
    </source>
</evidence>
<proteinExistence type="predicted"/>
<keyword evidence="1" id="KW-0175">Coiled coil</keyword>
<evidence type="ECO:0000313" key="4">
    <source>
        <dbReference type="Proteomes" id="UP000053766"/>
    </source>
</evidence>
<protein>
    <submittedName>
        <fullName evidence="3">Uncharacterized protein</fullName>
    </submittedName>
</protein>